<organism evidence="1">
    <name type="scientific">Arundo donax</name>
    <name type="common">Giant reed</name>
    <name type="synonym">Donax arundinaceus</name>
    <dbReference type="NCBI Taxonomy" id="35708"/>
    <lineage>
        <taxon>Eukaryota</taxon>
        <taxon>Viridiplantae</taxon>
        <taxon>Streptophyta</taxon>
        <taxon>Embryophyta</taxon>
        <taxon>Tracheophyta</taxon>
        <taxon>Spermatophyta</taxon>
        <taxon>Magnoliopsida</taxon>
        <taxon>Liliopsida</taxon>
        <taxon>Poales</taxon>
        <taxon>Poaceae</taxon>
        <taxon>PACMAD clade</taxon>
        <taxon>Arundinoideae</taxon>
        <taxon>Arundineae</taxon>
        <taxon>Arundo</taxon>
    </lineage>
</organism>
<dbReference type="EMBL" id="GBRH01180401">
    <property type="protein sequence ID" value="JAE17495.1"/>
    <property type="molecule type" value="Transcribed_RNA"/>
</dbReference>
<evidence type="ECO:0000313" key="1">
    <source>
        <dbReference type="EMBL" id="JAE17495.1"/>
    </source>
</evidence>
<proteinExistence type="predicted"/>
<sequence length="43" mass="5056">MFISLKSIKYKMCFQATPILRKDTLHHEILFVIFGLDNFGILL</sequence>
<dbReference type="AlphaFoldDB" id="A0A0A9FXD8"/>
<protein>
    <submittedName>
        <fullName evidence="1">Uncharacterized protein</fullName>
    </submittedName>
</protein>
<reference evidence="1" key="1">
    <citation type="submission" date="2014-09" db="EMBL/GenBank/DDBJ databases">
        <authorList>
            <person name="Magalhaes I.L.F."/>
            <person name="Oliveira U."/>
            <person name="Santos F.R."/>
            <person name="Vidigal T.H.D.A."/>
            <person name="Brescovit A.D."/>
            <person name="Santos A.J."/>
        </authorList>
    </citation>
    <scope>NUCLEOTIDE SEQUENCE</scope>
    <source>
        <tissue evidence="1">Shoot tissue taken approximately 20 cm above the soil surface</tissue>
    </source>
</reference>
<name>A0A0A9FXD8_ARUDO</name>
<accession>A0A0A9FXD8</accession>
<reference evidence="1" key="2">
    <citation type="journal article" date="2015" name="Data Brief">
        <title>Shoot transcriptome of the giant reed, Arundo donax.</title>
        <authorList>
            <person name="Barrero R.A."/>
            <person name="Guerrero F.D."/>
            <person name="Moolhuijzen P."/>
            <person name="Goolsby J.A."/>
            <person name="Tidwell J."/>
            <person name="Bellgard S.E."/>
            <person name="Bellgard M.I."/>
        </authorList>
    </citation>
    <scope>NUCLEOTIDE SEQUENCE</scope>
    <source>
        <tissue evidence="1">Shoot tissue taken approximately 20 cm above the soil surface</tissue>
    </source>
</reference>